<evidence type="ECO:0000313" key="8">
    <source>
        <dbReference type="Proteomes" id="UP000224563"/>
    </source>
</evidence>
<dbReference type="InterPro" id="IPR025705">
    <property type="entry name" value="Beta_hexosaminidase_sua/sub"/>
</dbReference>
<organism evidence="7 8">
    <name type="scientific">Agathobacter ruminis</name>
    <dbReference type="NCBI Taxonomy" id="1712665"/>
    <lineage>
        <taxon>Bacteria</taxon>
        <taxon>Bacillati</taxon>
        <taxon>Bacillota</taxon>
        <taxon>Clostridia</taxon>
        <taxon>Lachnospirales</taxon>
        <taxon>Lachnospiraceae</taxon>
        <taxon>Agathobacter</taxon>
    </lineage>
</organism>
<feature type="active site" description="Proton donor" evidence="5">
    <location>
        <position position="209"/>
    </location>
</feature>
<dbReference type="InterPro" id="IPR017853">
    <property type="entry name" value="GH"/>
</dbReference>
<dbReference type="EC" id="3.2.1.52" evidence="3"/>
<dbReference type="Pfam" id="PF00728">
    <property type="entry name" value="Glyco_hydro_20"/>
    <property type="match status" value="1"/>
</dbReference>
<dbReference type="PANTHER" id="PTHR22600:SF57">
    <property type="entry name" value="BETA-N-ACETYLHEXOSAMINIDASE"/>
    <property type="match status" value="1"/>
</dbReference>
<evidence type="ECO:0000256" key="2">
    <source>
        <dbReference type="ARBA" id="ARBA00006285"/>
    </source>
</evidence>
<keyword evidence="4" id="KW-0378">Hydrolase</keyword>
<name>A0A2G3E5L8_9FIRM</name>
<comment type="catalytic activity">
    <reaction evidence="1">
        <text>Hydrolysis of terminal non-reducing N-acetyl-D-hexosamine residues in N-acetyl-beta-D-hexosaminides.</text>
        <dbReference type="EC" id="3.2.1.52"/>
    </reaction>
</comment>
<keyword evidence="8" id="KW-1185">Reference proteome</keyword>
<gene>
    <name evidence="7" type="ORF">CSX02_02605</name>
</gene>
<feature type="domain" description="Glycoside hydrolase family 20 catalytic" evidence="6">
    <location>
        <begin position="47"/>
        <end position="356"/>
    </location>
</feature>
<dbReference type="Proteomes" id="UP000224563">
    <property type="component" value="Unassembled WGS sequence"/>
</dbReference>
<dbReference type="GO" id="GO:0004563">
    <property type="term" value="F:beta-N-acetylhexosaminidase activity"/>
    <property type="evidence" value="ECO:0007669"/>
    <property type="project" value="UniProtKB-EC"/>
</dbReference>
<protein>
    <recommendedName>
        <fullName evidence="3">beta-N-acetylhexosaminidase</fullName>
        <ecNumber evidence="3">3.2.1.52</ecNumber>
    </recommendedName>
</protein>
<dbReference type="EMBL" id="PDYG01000008">
    <property type="protein sequence ID" value="PHU38445.1"/>
    <property type="molecule type" value="Genomic_DNA"/>
</dbReference>
<reference evidence="7 8" key="1">
    <citation type="submission" date="2017-10" db="EMBL/GenBank/DDBJ databases">
        <title>Resolving the taxonomy of Roseburia spp., Eubacterium rectale and Agathobacter spp. through phylogenomic analysis.</title>
        <authorList>
            <person name="Sheridan P.O."/>
            <person name="Walker A.W."/>
            <person name="Duncan S.H."/>
            <person name="Scott K.P."/>
            <person name="Toole P.W.O."/>
            <person name="Luis P."/>
            <person name="Flint H.J."/>
        </authorList>
    </citation>
    <scope>NUCLEOTIDE SEQUENCE [LARGE SCALE GENOMIC DNA]</scope>
    <source>
        <strain evidence="7 8">JK623</strain>
    </source>
</reference>
<dbReference type="GO" id="GO:0005975">
    <property type="term" value="P:carbohydrate metabolic process"/>
    <property type="evidence" value="ECO:0007669"/>
    <property type="project" value="InterPro"/>
</dbReference>
<evidence type="ECO:0000313" key="7">
    <source>
        <dbReference type="EMBL" id="PHU38445.1"/>
    </source>
</evidence>
<comment type="similarity">
    <text evidence="2">Belongs to the glycosyl hydrolase 20 family.</text>
</comment>
<dbReference type="Gene3D" id="3.20.20.80">
    <property type="entry name" value="Glycosidases"/>
    <property type="match status" value="1"/>
</dbReference>
<evidence type="ECO:0000256" key="1">
    <source>
        <dbReference type="ARBA" id="ARBA00001231"/>
    </source>
</evidence>
<dbReference type="SUPFAM" id="SSF51445">
    <property type="entry name" value="(Trans)glycosidases"/>
    <property type="match status" value="1"/>
</dbReference>
<evidence type="ECO:0000256" key="3">
    <source>
        <dbReference type="ARBA" id="ARBA00012663"/>
    </source>
</evidence>
<sequence>MIVKERMIMKKMLRSVALMLAMVMLVSIIQPMEVNAATKKTTYLLSGITLDVSNRYYSVKEIEKYINLVAKQKNGYVQLHLTGDNAVGIECQYLGQVAKTKYRRKNGAYYNPKTGKCFLSRKDIKTILTYAKKKKVMIVPEIDMPGHVGGFEKLYIKKYGKTNAKIFHADYEGELAIKNKQAIKFAKNIYNEYAKLFKGCKYFHIGCDEFWSGSAKQNASYINTISKYMQKKGFRVWAWNDLLTKTNMKSINKKIMVTYWSYDGDTTDAAERKGRRKVRATLPELQAKGFSVLNYNSYYLYLTPNKKNVSKADTIYAVNDAKANWSIRMWDGDSGSKCKTAKRIVGACVSIWGEDSKGVKAGSIYQQVAKLYPVLQKKCIIKK</sequence>
<evidence type="ECO:0000259" key="6">
    <source>
        <dbReference type="Pfam" id="PF00728"/>
    </source>
</evidence>
<proteinExistence type="inferred from homology"/>
<reference evidence="7 8" key="2">
    <citation type="submission" date="2017-10" db="EMBL/GenBank/DDBJ databases">
        <authorList>
            <person name="Banno H."/>
            <person name="Chua N.-H."/>
        </authorList>
    </citation>
    <scope>NUCLEOTIDE SEQUENCE [LARGE SCALE GENOMIC DNA]</scope>
    <source>
        <strain evidence="7 8">JK623</strain>
    </source>
</reference>
<evidence type="ECO:0000256" key="5">
    <source>
        <dbReference type="PIRSR" id="PIRSR625705-1"/>
    </source>
</evidence>
<evidence type="ECO:0000256" key="4">
    <source>
        <dbReference type="ARBA" id="ARBA00022801"/>
    </source>
</evidence>
<dbReference type="InterPro" id="IPR015883">
    <property type="entry name" value="Glyco_hydro_20_cat"/>
</dbReference>
<dbReference type="GO" id="GO:0016020">
    <property type="term" value="C:membrane"/>
    <property type="evidence" value="ECO:0007669"/>
    <property type="project" value="TreeGrafter"/>
</dbReference>
<dbReference type="AlphaFoldDB" id="A0A2G3E5L8"/>
<dbReference type="PRINTS" id="PR00738">
    <property type="entry name" value="GLHYDRLASE20"/>
</dbReference>
<accession>A0A2G3E5L8</accession>
<comment type="caution">
    <text evidence="7">The sequence shown here is derived from an EMBL/GenBank/DDBJ whole genome shotgun (WGS) entry which is preliminary data.</text>
</comment>
<dbReference type="GO" id="GO:0030203">
    <property type="term" value="P:glycosaminoglycan metabolic process"/>
    <property type="evidence" value="ECO:0007669"/>
    <property type="project" value="TreeGrafter"/>
</dbReference>
<dbReference type="PANTHER" id="PTHR22600">
    <property type="entry name" value="BETA-HEXOSAMINIDASE"/>
    <property type="match status" value="1"/>
</dbReference>